<dbReference type="EMBL" id="VIVL01000008">
    <property type="protein sequence ID" value="TWD77951.1"/>
    <property type="molecule type" value="Genomic_DNA"/>
</dbReference>
<dbReference type="Pfam" id="PF14462">
    <property type="entry name" value="Prok-E2_E"/>
    <property type="match status" value="1"/>
</dbReference>
<dbReference type="RefSeq" id="WP_145745740.1">
    <property type="nucleotide sequence ID" value="NZ_VIVL01000008.1"/>
</dbReference>
<dbReference type="OrthoDB" id="256126at2"/>
<proteinExistence type="predicted"/>
<dbReference type="Proteomes" id="UP000319722">
    <property type="component" value="Unassembled WGS sequence"/>
</dbReference>
<gene>
    <name evidence="1" type="ORF">FB547_1086</name>
</gene>
<protein>
    <submittedName>
        <fullName evidence="1">E2/UBC family protein E</fullName>
    </submittedName>
</protein>
<dbReference type="InterPro" id="IPR025701">
    <property type="entry name" value="UBQ-conjugat_E2_E"/>
</dbReference>
<dbReference type="AlphaFoldDB" id="A0A561BGE3"/>
<comment type="caution">
    <text evidence="1">The sequence shown here is derived from an EMBL/GenBank/DDBJ whole genome shotgun (WGS) entry which is preliminary data.</text>
</comment>
<evidence type="ECO:0000313" key="1">
    <source>
        <dbReference type="EMBL" id="TWD77951.1"/>
    </source>
</evidence>
<organism evidence="1 2">
    <name type="scientific">Variovorax beijingensis</name>
    <dbReference type="NCBI Taxonomy" id="2496117"/>
    <lineage>
        <taxon>Bacteria</taxon>
        <taxon>Pseudomonadati</taxon>
        <taxon>Pseudomonadota</taxon>
        <taxon>Betaproteobacteria</taxon>
        <taxon>Burkholderiales</taxon>
        <taxon>Comamonadaceae</taxon>
        <taxon>Variovorax</taxon>
    </lineage>
</organism>
<sequence>MLRAQDQAFLRERGLDWELVPAQGQSCLVVKSFCVTGGGFTPDRTDLMVRIPNGYPMTPLDMWYCAPPIRLQATGQYAPASDYVESHCGRNWQRFSRHLNQTPWQPGVDSLRSFFVHIQRELQGAGKETACDPA</sequence>
<evidence type="ECO:0000313" key="2">
    <source>
        <dbReference type="Proteomes" id="UP000319722"/>
    </source>
</evidence>
<accession>A0A561BGE3</accession>
<name>A0A561BGE3_9BURK</name>
<reference evidence="1 2" key="1">
    <citation type="submission" date="2019-06" db="EMBL/GenBank/DDBJ databases">
        <title>Sorghum-associated microbial communities from plants grown in Nebraska, USA.</title>
        <authorList>
            <person name="Schachtman D."/>
        </authorList>
    </citation>
    <scope>NUCLEOTIDE SEQUENCE [LARGE SCALE GENOMIC DNA]</scope>
    <source>
        <strain evidence="1 2">T529</strain>
    </source>
</reference>